<protein>
    <submittedName>
        <fullName evidence="10">DUF697 domain-containing protein</fullName>
    </submittedName>
</protein>
<dbReference type="Proteomes" id="UP001595593">
    <property type="component" value="Unassembled WGS sequence"/>
</dbReference>
<keyword evidence="11" id="KW-1185">Reference proteome</keyword>
<evidence type="ECO:0000313" key="10">
    <source>
        <dbReference type="EMBL" id="MFC3127047.1"/>
    </source>
</evidence>
<evidence type="ECO:0000256" key="4">
    <source>
        <dbReference type="ARBA" id="ARBA00022519"/>
    </source>
</evidence>
<dbReference type="EMBL" id="JBHRTN010000018">
    <property type="protein sequence ID" value="MFC3127047.1"/>
    <property type="molecule type" value="Genomic_DNA"/>
</dbReference>
<evidence type="ECO:0000256" key="6">
    <source>
        <dbReference type="ARBA" id="ARBA00022989"/>
    </source>
</evidence>
<evidence type="ECO:0000256" key="3">
    <source>
        <dbReference type="ARBA" id="ARBA00022475"/>
    </source>
</evidence>
<evidence type="ECO:0000256" key="7">
    <source>
        <dbReference type="ARBA" id="ARBA00023136"/>
    </source>
</evidence>
<dbReference type="RefSeq" id="WP_379598750.1">
    <property type="nucleotide sequence ID" value="NZ_JBHRTN010000018.1"/>
</dbReference>
<accession>A0ABV7GA13</accession>
<dbReference type="Pfam" id="PF05128">
    <property type="entry name" value="DUF697"/>
    <property type="match status" value="1"/>
</dbReference>
<gene>
    <name evidence="10" type="ORF">ACFOD4_18420</name>
</gene>
<feature type="transmembrane region" description="Helical" evidence="9">
    <location>
        <begin position="112"/>
        <end position="132"/>
    </location>
</feature>
<evidence type="ECO:0000256" key="5">
    <source>
        <dbReference type="ARBA" id="ARBA00022692"/>
    </source>
</evidence>
<keyword evidence="4" id="KW-0997">Cell inner membrane</keyword>
<keyword evidence="3" id="KW-1003">Cell membrane</keyword>
<comment type="similarity">
    <text evidence="2">Belongs to the UPF0283 family.</text>
</comment>
<evidence type="ECO:0000256" key="1">
    <source>
        <dbReference type="ARBA" id="ARBA00004429"/>
    </source>
</evidence>
<evidence type="ECO:0000256" key="2">
    <source>
        <dbReference type="ARBA" id="ARBA00008255"/>
    </source>
</evidence>
<feature type="region of interest" description="Disordered" evidence="8">
    <location>
        <begin position="1"/>
        <end position="25"/>
    </location>
</feature>
<name>A0ABV7GA13_9PROT</name>
<comment type="subcellular location">
    <subcellularLocation>
        <location evidence="1">Cell inner membrane</location>
        <topology evidence="1">Multi-pass membrane protein</topology>
    </subcellularLocation>
</comment>
<organism evidence="10 11">
    <name type="scientific">Teichococcus globiformis</name>
    <dbReference type="NCBI Taxonomy" id="2307229"/>
    <lineage>
        <taxon>Bacteria</taxon>
        <taxon>Pseudomonadati</taxon>
        <taxon>Pseudomonadota</taxon>
        <taxon>Alphaproteobacteria</taxon>
        <taxon>Acetobacterales</taxon>
        <taxon>Roseomonadaceae</taxon>
        <taxon>Roseomonas</taxon>
    </lineage>
</organism>
<proteinExistence type="inferred from homology"/>
<sequence length="329" mass="33762">MPTGRAAGPGWADEDDKPTRAGGETLRGSLDASLAAAMPGAADGPALLEPEEGGLVRHGEPGSLGVPDAAARASGWLASFGVFGAAAALLVLGSFGLWLGLAIDELFTASPALGWLGSALGAGVGGLLLWGAGREWRALKRLDSLEGLARALREMPDKAKPPRTLIRWAEGVAERLPEASPAVAELRRAETVAEARGLLHTGLMPVLDARVKAIGWQSARQVFLTTAVLPSPALDAAAMALIGLRTMRQVAVLHGVRPGAVVLWKLLRRLAFSSGLVIGTDLAVEAGVEQIVEGHAAKLAGGAAGAAVAARRMTRLAAVTAEACRPVPR</sequence>
<evidence type="ECO:0000256" key="8">
    <source>
        <dbReference type="SAM" id="MobiDB-lite"/>
    </source>
</evidence>
<dbReference type="PANTHER" id="PTHR39342">
    <property type="entry name" value="UPF0283 MEMBRANE PROTEIN YCJF"/>
    <property type="match status" value="1"/>
</dbReference>
<feature type="transmembrane region" description="Helical" evidence="9">
    <location>
        <begin position="76"/>
        <end position="100"/>
    </location>
</feature>
<dbReference type="InterPro" id="IPR006507">
    <property type="entry name" value="UPF0283"/>
</dbReference>
<keyword evidence="5 9" id="KW-0812">Transmembrane</keyword>
<reference evidence="11" key="1">
    <citation type="journal article" date="2019" name="Int. J. Syst. Evol. Microbiol.">
        <title>The Global Catalogue of Microorganisms (GCM) 10K type strain sequencing project: providing services to taxonomists for standard genome sequencing and annotation.</title>
        <authorList>
            <consortium name="The Broad Institute Genomics Platform"/>
            <consortium name="The Broad Institute Genome Sequencing Center for Infectious Disease"/>
            <person name="Wu L."/>
            <person name="Ma J."/>
        </authorList>
    </citation>
    <scope>NUCLEOTIDE SEQUENCE [LARGE SCALE GENOMIC DNA]</scope>
    <source>
        <strain evidence="11">KCTC 52094</strain>
    </source>
</reference>
<comment type="caution">
    <text evidence="10">The sequence shown here is derived from an EMBL/GenBank/DDBJ whole genome shotgun (WGS) entry which is preliminary data.</text>
</comment>
<keyword evidence="7 9" id="KW-0472">Membrane</keyword>
<keyword evidence="6 9" id="KW-1133">Transmembrane helix</keyword>
<evidence type="ECO:0000256" key="9">
    <source>
        <dbReference type="SAM" id="Phobius"/>
    </source>
</evidence>
<dbReference type="PANTHER" id="PTHR39342:SF1">
    <property type="entry name" value="UPF0283 MEMBRANE PROTEIN YCJF"/>
    <property type="match status" value="1"/>
</dbReference>
<evidence type="ECO:0000313" key="11">
    <source>
        <dbReference type="Proteomes" id="UP001595593"/>
    </source>
</evidence>
<dbReference type="InterPro" id="IPR021147">
    <property type="entry name" value="DUF697"/>
</dbReference>